<dbReference type="PROSITE" id="PS50011">
    <property type="entry name" value="PROTEIN_KINASE_DOM"/>
    <property type="match status" value="1"/>
</dbReference>
<dbReference type="AlphaFoldDB" id="A0A1L9SG33"/>
<evidence type="ECO:0000259" key="1">
    <source>
        <dbReference type="PROSITE" id="PS50011"/>
    </source>
</evidence>
<organism evidence="2 3">
    <name type="scientific">Penicilliopsis zonata CBS 506.65</name>
    <dbReference type="NCBI Taxonomy" id="1073090"/>
    <lineage>
        <taxon>Eukaryota</taxon>
        <taxon>Fungi</taxon>
        <taxon>Dikarya</taxon>
        <taxon>Ascomycota</taxon>
        <taxon>Pezizomycotina</taxon>
        <taxon>Eurotiomycetes</taxon>
        <taxon>Eurotiomycetidae</taxon>
        <taxon>Eurotiales</taxon>
        <taxon>Aspergillaceae</taxon>
        <taxon>Penicilliopsis</taxon>
    </lineage>
</organism>
<dbReference type="EMBL" id="KV878343">
    <property type="protein sequence ID" value="OJJ46047.1"/>
    <property type="molecule type" value="Genomic_DNA"/>
</dbReference>
<dbReference type="Proteomes" id="UP000184188">
    <property type="component" value="Unassembled WGS sequence"/>
</dbReference>
<dbReference type="InterPro" id="IPR008271">
    <property type="entry name" value="Ser/Thr_kinase_AS"/>
</dbReference>
<dbReference type="Pfam" id="PF00069">
    <property type="entry name" value="Pkinase"/>
    <property type="match status" value="1"/>
</dbReference>
<dbReference type="CDD" id="cd00180">
    <property type="entry name" value="PKc"/>
    <property type="match status" value="1"/>
</dbReference>
<dbReference type="GeneID" id="34614056"/>
<gene>
    <name evidence="2" type="ORF">ASPZODRAFT_2040225</name>
</gene>
<feature type="domain" description="Protein kinase" evidence="1">
    <location>
        <begin position="168"/>
        <end position="513"/>
    </location>
</feature>
<evidence type="ECO:0000313" key="2">
    <source>
        <dbReference type="EMBL" id="OJJ46047.1"/>
    </source>
</evidence>
<protein>
    <recommendedName>
        <fullName evidence="1">Protein kinase domain-containing protein</fullName>
    </recommendedName>
</protein>
<dbReference type="InterPro" id="IPR000719">
    <property type="entry name" value="Prot_kinase_dom"/>
</dbReference>
<dbReference type="VEuPathDB" id="FungiDB:ASPZODRAFT_2040225"/>
<dbReference type="Gene3D" id="1.10.510.10">
    <property type="entry name" value="Transferase(Phosphotransferase) domain 1"/>
    <property type="match status" value="1"/>
</dbReference>
<dbReference type="RefSeq" id="XP_022580557.1">
    <property type="nucleotide sequence ID" value="XM_022727592.1"/>
</dbReference>
<dbReference type="SUPFAM" id="SSF82171">
    <property type="entry name" value="DPP6 N-terminal domain-like"/>
    <property type="match status" value="1"/>
</dbReference>
<proteinExistence type="predicted"/>
<dbReference type="PANTHER" id="PTHR24359:SF1">
    <property type="entry name" value="INHIBITOR OF NUCLEAR FACTOR KAPPA-B KINASE EPSILON SUBUNIT HOMOLOG 1-RELATED"/>
    <property type="match status" value="1"/>
</dbReference>
<keyword evidence="3" id="KW-1185">Reference proteome</keyword>
<sequence length="929" mass="105482">MSEGSLSSLCGPFLSELNKRTSLNHQDHEFYANGTTKEVFQLDKDKLRELLGMILHIPSNDTTLLPSIVETTLTNLCNILATLISIKDPTEVLERFRDLLPELSTLDPKDRISDVDLPITLETAKRIFSFTEAAAEFDRIQRKFCPVTLKKWKQVTYTGERKRCRLPYLEEKQIGMGSFGRVWKVKIERHQVESNDGNANSQAVYYARKDFELIEQGFREDEVQRRIRNQVKRHENVVIALASLQYDNTYSLFFHLASCNLWEYLNESTVHADAPSTLAERRSFFLRGATLAGALAFLHSEFRSTTLERLSCYHLDLKPHNILVYGINTPDEKWKITDFGLSRVRGRDIENNEEVDLALPLLRRTRKARPAQDPSTVAHHREGTYLAPECASSTGRVSSASDIWSFGCIFSLVMSFMDSGPHGVKEFKQLRGKQEVGDFFYLIRRGKPQLSPFVADWFEILNTRARMRGIPGEIEVISETLDFLREEVLHPVRDSRVNALKVEDRLVTISRLFHHRPPDTPRRQSFRKRFKQWLASHPTKAPELHTLPVGRDVLGSMFSPTGKFLLYYSRHQMLVFVVDQIRTARQNHERCPDPFVFPEIRGPWDCFAISSKYLGASPKPGNAHHFECYIYNLPFLSSADNRYDMDGKRIYYPNAGSIKKIAMTCDGNLMAFVVTRSSFGRKFDAAVYLFYTQDLLGVGPDEHSSQSSIRSGSNASSTASEATFGGNNFGLQNANIGSIEHIRSLAFSGDGRYLILVVQSQHGEFLVRAWETYTGTTCPALQIPYPGLSNSDRATFTGSCVYNTGPNLVLLLQCKELISLNLWDRNAPRQKLSEEMIAVFMQDDDRALIFLGNNGTDRILRVFMLPHFEDDHITHPTEVAKTRLSAYKPSTDSAVLTDRNAHDQRELLIATIDGSFVTVSLPSTGHAIM</sequence>
<dbReference type="GO" id="GO:0004674">
    <property type="term" value="F:protein serine/threonine kinase activity"/>
    <property type="evidence" value="ECO:0007669"/>
    <property type="project" value="TreeGrafter"/>
</dbReference>
<dbReference type="SUPFAM" id="SSF56112">
    <property type="entry name" value="Protein kinase-like (PK-like)"/>
    <property type="match status" value="1"/>
</dbReference>
<name>A0A1L9SG33_9EURO</name>
<dbReference type="PANTHER" id="PTHR24359">
    <property type="entry name" value="SERINE/THREONINE-PROTEIN KINASE SBK1"/>
    <property type="match status" value="1"/>
</dbReference>
<dbReference type="STRING" id="1073090.A0A1L9SG33"/>
<dbReference type="InterPro" id="IPR011009">
    <property type="entry name" value="Kinase-like_dom_sf"/>
</dbReference>
<dbReference type="GO" id="GO:0005524">
    <property type="term" value="F:ATP binding"/>
    <property type="evidence" value="ECO:0007669"/>
    <property type="project" value="InterPro"/>
</dbReference>
<dbReference type="SMART" id="SM00220">
    <property type="entry name" value="S_TKc"/>
    <property type="match status" value="1"/>
</dbReference>
<accession>A0A1L9SG33</accession>
<evidence type="ECO:0000313" key="3">
    <source>
        <dbReference type="Proteomes" id="UP000184188"/>
    </source>
</evidence>
<dbReference type="PROSITE" id="PS00108">
    <property type="entry name" value="PROTEIN_KINASE_ST"/>
    <property type="match status" value="1"/>
</dbReference>
<dbReference type="OrthoDB" id="5986190at2759"/>
<reference evidence="3" key="1">
    <citation type="journal article" date="2017" name="Genome Biol.">
        <title>Comparative genomics reveals high biological diversity and specific adaptations in the industrially and medically important fungal genus Aspergillus.</title>
        <authorList>
            <person name="de Vries R.P."/>
            <person name="Riley R."/>
            <person name="Wiebenga A."/>
            <person name="Aguilar-Osorio G."/>
            <person name="Amillis S."/>
            <person name="Uchima C.A."/>
            <person name="Anderluh G."/>
            <person name="Asadollahi M."/>
            <person name="Askin M."/>
            <person name="Barry K."/>
            <person name="Battaglia E."/>
            <person name="Bayram O."/>
            <person name="Benocci T."/>
            <person name="Braus-Stromeyer S.A."/>
            <person name="Caldana C."/>
            <person name="Canovas D."/>
            <person name="Cerqueira G.C."/>
            <person name="Chen F."/>
            <person name="Chen W."/>
            <person name="Choi C."/>
            <person name="Clum A."/>
            <person name="Dos Santos R.A."/>
            <person name="Damasio A.R."/>
            <person name="Diallinas G."/>
            <person name="Emri T."/>
            <person name="Fekete E."/>
            <person name="Flipphi M."/>
            <person name="Freyberg S."/>
            <person name="Gallo A."/>
            <person name="Gournas C."/>
            <person name="Habgood R."/>
            <person name="Hainaut M."/>
            <person name="Harispe M.L."/>
            <person name="Henrissat B."/>
            <person name="Hilden K.S."/>
            <person name="Hope R."/>
            <person name="Hossain A."/>
            <person name="Karabika E."/>
            <person name="Karaffa L."/>
            <person name="Karanyi Z."/>
            <person name="Krasevec N."/>
            <person name="Kuo A."/>
            <person name="Kusch H."/>
            <person name="LaButti K."/>
            <person name="Lagendijk E.L."/>
            <person name="Lapidus A."/>
            <person name="Levasseur A."/>
            <person name="Lindquist E."/>
            <person name="Lipzen A."/>
            <person name="Logrieco A.F."/>
            <person name="MacCabe A."/>
            <person name="Maekelae M.R."/>
            <person name="Malavazi I."/>
            <person name="Melin P."/>
            <person name="Meyer V."/>
            <person name="Mielnichuk N."/>
            <person name="Miskei M."/>
            <person name="Molnar A.P."/>
            <person name="Mule G."/>
            <person name="Ngan C.Y."/>
            <person name="Orejas M."/>
            <person name="Orosz E."/>
            <person name="Ouedraogo J.P."/>
            <person name="Overkamp K.M."/>
            <person name="Park H.-S."/>
            <person name="Perrone G."/>
            <person name="Piumi F."/>
            <person name="Punt P.J."/>
            <person name="Ram A.F."/>
            <person name="Ramon A."/>
            <person name="Rauscher S."/>
            <person name="Record E."/>
            <person name="Riano-Pachon D.M."/>
            <person name="Robert V."/>
            <person name="Roehrig J."/>
            <person name="Ruller R."/>
            <person name="Salamov A."/>
            <person name="Salih N.S."/>
            <person name="Samson R.A."/>
            <person name="Sandor E."/>
            <person name="Sanguinetti M."/>
            <person name="Schuetze T."/>
            <person name="Sepcic K."/>
            <person name="Shelest E."/>
            <person name="Sherlock G."/>
            <person name="Sophianopoulou V."/>
            <person name="Squina F.M."/>
            <person name="Sun H."/>
            <person name="Susca A."/>
            <person name="Todd R.B."/>
            <person name="Tsang A."/>
            <person name="Unkles S.E."/>
            <person name="van de Wiele N."/>
            <person name="van Rossen-Uffink D."/>
            <person name="Oliveira J.V."/>
            <person name="Vesth T.C."/>
            <person name="Visser J."/>
            <person name="Yu J.-H."/>
            <person name="Zhou M."/>
            <person name="Andersen M.R."/>
            <person name="Archer D.B."/>
            <person name="Baker S.E."/>
            <person name="Benoit I."/>
            <person name="Brakhage A.A."/>
            <person name="Braus G.H."/>
            <person name="Fischer R."/>
            <person name="Frisvad J.C."/>
            <person name="Goldman G.H."/>
            <person name="Houbraken J."/>
            <person name="Oakley B."/>
            <person name="Pocsi I."/>
            <person name="Scazzocchio C."/>
            <person name="Seiboth B."/>
            <person name="vanKuyk P.A."/>
            <person name="Wortman J."/>
            <person name="Dyer P.S."/>
            <person name="Grigoriev I.V."/>
        </authorList>
    </citation>
    <scope>NUCLEOTIDE SEQUENCE [LARGE SCALE GENOMIC DNA]</scope>
    <source>
        <strain evidence="3">CBS 506.65</strain>
    </source>
</reference>